<evidence type="ECO:0000256" key="1">
    <source>
        <dbReference type="ARBA" id="ARBA00004167"/>
    </source>
</evidence>
<dbReference type="OMA" id="LRIRICY"/>
<keyword evidence="3 6" id="KW-0812">Transmembrane</keyword>
<keyword evidence="8" id="KW-1185">Reference proteome</keyword>
<name>A0A670KJK4_PODMU</name>
<proteinExistence type="inferred from homology"/>
<dbReference type="GO" id="GO:0051402">
    <property type="term" value="P:neuron apoptotic process"/>
    <property type="evidence" value="ECO:0007669"/>
    <property type="project" value="TreeGrafter"/>
</dbReference>
<dbReference type="GO" id="GO:0016020">
    <property type="term" value="C:membrane"/>
    <property type="evidence" value="ECO:0007669"/>
    <property type="project" value="UniProtKB-SubCell"/>
</dbReference>
<dbReference type="Ensembl" id="ENSPMRT00000038658.1">
    <property type="protein sequence ID" value="ENSPMRP00000036490.1"/>
    <property type="gene ID" value="ENSPMRG00000023546.1"/>
</dbReference>
<organism evidence="7 8">
    <name type="scientific">Podarcis muralis</name>
    <name type="common">Wall lizard</name>
    <name type="synonym">Lacerta muralis</name>
    <dbReference type="NCBI Taxonomy" id="64176"/>
    <lineage>
        <taxon>Eukaryota</taxon>
        <taxon>Metazoa</taxon>
        <taxon>Chordata</taxon>
        <taxon>Craniata</taxon>
        <taxon>Vertebrata</taxon>
        <taxon>Euteleostomi</taxon>
        <taxon>Lepidosauria</taxon>
        <taxon>Squamata</taxon>
        <taxon>Bifurcata</taxon>
        <taxon>Unidentata</taxon>
        <taxon>Episquamata</taxon>
        <taxon>Laterata</taxon>
        <taxon>Lacertibaenia</taxon>
        <taxon>Lacertidae</taxon>
        <taxon>Podarcis</taxon>
    </lineage>
</organism>
<dbReference type="GeneTree" id="ENSGT00640000091497"/>
<evidence type="ECO:0000313" key="8">
    <source>
        <dbReference type="Proteomes" id="UP000472272"/>
    </source>
</evidence>
<accession>A0A670KJK4</accession>
<evidence type="ECO:0000256" key="6">
    <source>
        <dbReference type="SAM" id="Phobius"/>
    </source>
</evidence>
<evidence type="ECO:0008006" key="9">
    <source>
        <dbReference type="Google" id="ProtNLM"/>
    </source>
</evidence>
<protein>
    <recommendedName>
        <fullName evidence="9">Family with sequence similarity 162 member A</fullName>
    </recommendedName>
</protein>
<reference evidence="7" key="2">
    <citation type="submission" date="2025-09" db="UniProtKB">
        <authorList>
            <consortium name="Ensembl"/>
        </authorList>
    </citation>
    <scope>IDENTIFICATION</scope>
</reference>
<dbReference type="GO" id="GO:0005739">
    <property type="term" value="C:mitochondrion"/>
    <property type="evidence" value="ECO:0007669"/>
    <property type="project" value="TreeGrafter"/>
</dbReference>
<evidence type="ECO:0000313" key="7">
    <source>
        <dbReference type="Ensembl" id="ENSPMRP00000036490.1"/>
    </source>
</evidence>
<evidence type="ECO:0000256" key="5">
    <source>
        <dbReference type="ARBA" id="ARBA00023136"/>
    </source>
</evidence>
<dbReference type="AlphaFoldDB" id="A0A670KJK4"/>
<comment type="similarity">
    <text evidence="2">Belongs to the UPF0389 family.</text>
</comment>
<dbReference type="Proteomes" id="UP000472272">
    <property type="component" value="Unplaced"/>
</dbReference>
<dbReference type="GO" id="GO:0090200">
    <property type="term" value="P:positive regulation of release of cytochrome c from mitochondria"/>
    <property type="evidence" value="ECO:0007669"/>
    <property type="project" value="TreeGrafter"/>
</dbReference>
<feature type="transmembrane region" description="Helical" evidence="6">
    <location>
        <begin position="105"/>
        <end position="128"/>
    </location>
</feature>
<evidence type="ECO:0000256" key="3">
    <source>
        <dbReference type="ARBA" id="ARBA00022692"/>
    </source>
</evidence>
<dbReference type="GO" id="GO:0071456">
    <property type="term" value="P:cellular response to hypoxia"/>
    <property type="evidence" value="ECO:0007669"/>
    <property type="project" value="TreeGrafter"/>
</dbReference>
<dbReference type="PANTHER" id="PTHR13674:SF6">
    <property type="entry name" value="PROTEIN FAM162B"/>
    <property type="match status" value="1"/>
</dbReference>
<keyword evidence="5 6" id="KW-0472">Membrane</keyword>
<keyword evidence="4 6" id="KW-1133">Transmembrane helix</keyword>
<comment type="subcellular location">
    <subcellularLocation>
        <location evidence="1">Membrane</location>
        <topology evidence="1">Single-pass membrane protein</topology>
    </subcellularLocation>
</comment>
<dbReference type="Pfam" id="PF06388">
    <property type="entry name" value="DUF1075"/>
    <property type="match status" value="1"/>
</dbReference>
<evidence type="ECO:0000256" key="4">
    <source>
        <dbReference type="ARBA" id="ARBA00022989"/>
    </source>
</evidence>
<dbReference type="InterPro" id="IPR009432">
    <property type="entry name" value="DUF1075"/>
</dbReference>
<dbReference type="PANTHER" id="PTHR13674">
    <property type="entry name" value="GROWTH AND TRANSFORMATION-DEPENDENT PROTEIN"/>
    <property type="match status" value="1"/>
</dbReference>
<reference evidence="7" key="1">
    <citation type="submission" date="2025-08" db="UniProtKB">
        <authorList>
            <consortium name="Ensembl"/>
        </authorList>
    </citation>
    <scope>IDENTIFICATION</scope>
</reference>
<sequence length="163" mass="18419">MFARLFGHRPLATLWKTGAFCRSHGTGMTLARTTPLPETEGSVKSRLASPRTFSGHRAFRNERRPTKLDKKVLLWLGRFKKEEDIPHLLSVEVLKAAQSQLRIRICYIMIALTLLGCMAMIISGKMAVKREDTLLKINAEKKAKWRAEGQVEKEAMAGKSEQP</sequence>
<evidence type="ECO:0000256" key="2">
    <source>
        <dbReference type="ARBA" id="ARBA00007363"/>
    </source>
</evidence>